<feature type="domain" description="Asteroid" evidence="3">
    <location>
        <begin position="1"/>
        <end position="215"/>
    </location>
</feature>
<accession>G3XT88</accession>
<evidence type="ECO:0000313" key="5">
    <source>
        <dbReference type="Proteomes" id="UP000009038"/>
    </source>
</evidence>
<evidence type="ECO:0000259" key="3">
    <source>
        <dbReference type="Pfam" id="PF12813"/>
    </source>
</evidence>
<proteinExistence type="inferred from homology"/>
<dbReference type="HOGENOM" id="CLU_016461_2_0_1"/>
<feature type="region of interest" description="Disordered" evidence="2">
    <location>
        <begin position="319"/>
        <end position="342"/>
    </location>
</feature>
<sequence>MVPGEADTYCAHVARLTGCAILTNDSDLLLHDLGKRGSVVLLDSIEPWTYDASQHGHPLIRALRLCPDQVARRLGLTSLLPLAYELKIHPDTGLKQLIQQAKDTDDSTEHKPGYCQFAEEYQSSPSLDQETLYESYPQHLDPRISELFSLRGRIRDSSGQLCMYLVVLNEDPARQCAWAQGKLYRSMGYSALNLSFSDDENCDFVDEYVRRGKRLRRLLMLGYGDNLDWVDVHLIAQMQSVLYSLRILGQLLGLTGFIDNLTLRTRTLLDNLPPLSILMRPGHEMAQEFRTGCSVNDHVDRLVKLMGKCSDEDSAQYVARSHTDRDDSVTPPTGMNGFGDVRARRPTRTLANMYELLPEQ</sequence>
<organism evidence="4 5">
    <name type="scientific">Aspergillus niger (strain ATCC 1015 / CBS 113.46 / FGSC A1144 / LSHB Ac4 / NCTC 3858a / NRRL 328 / USDA 3528.7)</name>
    <dbReference type="NCBI Taxonomy" id="380704"/>
    <lineage>
        <taxon>Eukaryota</taxon>
        <taxon>Fungi</taxon>
        <taxon>Dikarya</taxon>
        <taxon>Ascomycota</taxon>
        <taxon>Pezizomycotina</taxon>
        <taxon>Eurotiomycetes</taxon>
        <taxon>Eurotiomycetidae</taxon>
        <taxon>Eurotiales</taxon>
        <taxon>Aspergillaceae</taxon>
        <taxon>Aspergillus</taxon>
        <taxon>Aspergillus subgen. Circumdati</taxon>
    </lineage>
</organism>
<evidence type="ECO:0000313" key="4">
    <source>
        <dbReference type="EMBL" id="EHA26006.1"/>
    </source>
</evidence>
<protein>
    <recommendedName>
        <fullName evidence="3">Asteroid domain-containing protein</fullName>
    </recommendedName>
</protein>
<dbReference type="SUPFAM" id="SSF88723">
    <property type="entry name" value="PIN domain-like"/>
    <property type="match status" value="1"/>
</dbReference>
<name>G3XT88_ASPNA</name>
<comment type="caution">
    <text evidence="4">The sequence shown here is derived from an EMBL/GenBank/DDBJ whole genome shotgun (WGS) entry which is preliminary data.</text>
</comment>
<dbReference type="PANTHER" id="PTHR15665">
    <property type="entry name" value="ASTEROID PROTEIN"/>
    <property type="match status" value="1"/>
</dbReference>
<dbReference type="Pfam" id="PF12813">
    <property type="entry name" value="XPG_I_2"/>
    <property type="match status" value="1"/>
</dbReference>
<dbReference type="InterPro" id="IPR029060">
    <property type="entry name" value="PIN-like_dom_sf"/>
</dbReference>
<dbReference type="EMBL" id="ACJE01000004">
    <property type="protein sequence ID" value="EHA26006.1"/>
    <property type="molecule type" value="Genomic_DNA"/>
</dbReference>
<gene>
    <name evidence="4" type="ORF">ASPNIDRAFT_36571</name>
</gene>
<dbReference type="InterPro" id="IPR026832">
    <property type="entry name" value="Asteroid"/>
</dbReference>
<dbReference type="AlphaFoldDB" id="G3XT88"/>
<dbReference type="Proteomes" id="UP000009038">
    <property type="component" value="Unassembled WGS sequence"/>
</dbReference>
<dbReference type="InterPro" id="IPR039436">
    <property type="entry name" value="Asteroid_dom"/>
</dbReference>
<evidence type="ECO:0000256" key="1">
    <source>
        <dbReference type="ARBA" id="ARBA00007398"/>
    </source>
</evidence>
<dbReference type="PANTHER" id="PTHR15665:SF1">
    <property type="entry name" value="PROTEIN ASTEROID HOMOLOG 1"/>
    <property type="match status" value="1"/>
</dbReference>
<reference evidence="4 5" key="1">
    <citation type="journal article" date="2011" name="Genome Res.">
        <title>Comparative genomics of citric-acid-producing Aspergillus niger ATCC 1015 versus enzyme-producing CBS 513.88.</title>
        <authorList>
            <person name="Andersen M.R."/>
            <person name="Salazar M.P."/>
            <person name="Schaap P.J."/>
            <person name="van de Vondervoort P.J."/>
            <person name="Culley D."/>
            <person name="Thykaer J."/>
            <person name="Frisvad J.C."/>
            <person name="Nielsen K.F."/>
            <person name="Albang R."/>
            <person name="Albermann K."/>
            <person name="Berka R.M."/>
            <person name="Braus G.H."/>
            <person name="Braus-Stromeyer S.A."/>
            <person name="Corrochano L.M."/>
            <person name="Dai Z."/>
            <person name="van Dijck P.W."/>
            <person name="Hofmann G."/>
            <person name="Lasure L.L."/>
            <person name="Magnuson J.K."/>
            <person name="Menke H."/>
            <person name="Meijer M."/>
            <person name="Meijer S.L."/>
            <person name="Nielsen J.B."/>
            <person name="Nielsen M.L."/>
            <person name="van Ooyen A.J."/>
            <person name="Pel H.J."/>
            <person name="Poulsen L."/>
            <person name="Samson R.A."/>
            <person name="Stam H."/>
            <person name="Tsang A."/>
            <person name="van den Brink J.M."/>
            <person name="Atkins A."/>
            <person name="Aerts A."/>
            <person name="Shapiro H."/>
            <person name="Pangilinan J."/>
            <person name="Salamov A."/>
            <person name="Lou Y."/>
            <person name="Lindquist E."/>
            <person name="Lucas S."/>
            <person name="Grimwood J."/>
            <person name="Grigoriev I.V."/>
            <person name="Kubicek C.P."/>
            <person name="Martinez D."/>
            <person name="van Peij N.N."/>
            <person name="Roubos J.A."/>
            <person name="Nielsen J."/>
            <person name="Baker S.E."/>
        </authorList>
    </citation>
    <scope>NUCLEOTIDE SEQUENCE [LARGE SCALE GENOMIC DNA]</scope>
    <source>
        <strain evidence="5">ATCC 1015 / CBS 113.46 / FGSC A1144 / LSHB Ac4 / NCTC 3858a / NRRL 328 / USDA 3528.7</strain>
    </source>
</reference>
<evidence type="ECO:0000256" key="2">
    <source>
        <dbReference type="SAM" id="MobiDB-lite"/>
    </source>
</evidence>
<comment type="similarity">
    <text evidence="1">Belongs to the asteroid family.</text>
</comment>
<dbReference type="OrthoDB" id="5297549at2759"/>
<dbReference type="STRING" id="380704.G3XT88"/>